<evidence type="ECO:0000313" key="8">
    <source>
        <dbReference type="Proteomes" id="UP000189580"/>
    </source>
</evidence>
<dbReference type="KEGG" id="slb:AWJ20_3854"/>
<proteinExistence type="inferred from homology"/>
<dbReference type="GeneID" id="30035921"/>
<dbReference type="AlphaFoldDB" id="A0A161HIN7"/>
<dbReference type="InterPro" id="IPR036852">
    <property type="entry name" value="Peptidase_S8/S53_dom_sf"/>
</dbReference>
<evidence type="ECO:0000313" key="7">
    <source>
        <dbReference type="EMBL" id="ANB11058.1"/>
    </source>
</evidence>
<keyword evidence="8" id="KW-1185">Reference proteome</keyword>
<sequence length="137" mass="14132">MSLGTPKNNILNRAVQQLVDMGVPVVVAAGNSDSNACRFSPSSAQGAFVVGALDDRLDTAATFTNWGECVDAFASGVNVESISIFNNSPVKYSGTSVSSPIAAGLIAYFMGMGDSGEVATQRVSKLISIILSRLGPN</sequence>
<accession>A0A161HIN7</accession>
<dbReference type="RefSeq" id="XP_018733535.1">
    <property type="nucleotide sequence ID" value="XM_018880889.1"/>
</dbReference>
<dbReference type="PANTHER" id="PTHR43806:SF13">
    <property type="entry name" value="SUBTILASE-TYPE PROTEINASE RRT12"/>
    <property type="match status" value="1"/>
</dbReference>
<reference evidence="7 8" key="1">
    <citation type="submission" date="2016-02" db="EMBL/GenBank/DDBJ databases">
        <title>Complete genome sequence and transcriptome regulation of the pentose utilising yeast Sugiyamaella lignohabitans.</title>
        <authorList>
            <person name="Bellasio M."/>
            <person name="Peymann A."/>
            <person name="Valli M."/>
            <person name="Sipitzky M."/>
            <person name="Graf A."/>
            <person name="Sauer M."/>
            <person name="Marx H."/>
            <person name="Mattanovich D."/>
        </authorList>
    </citation>
    <scope>NUCLEOTIDE SEQUENCE [LARGE SCALE GENOMIC DNA]</scope>
    <source>
        <strain evidence="7 8">CBS 10342</strain>
    </source>
</reference>
<dbReference type="PROSITE" id="PS00138">
    <property type="entry name" value="SUBTILASE_SER"/>
    <property type="match status" value="1"/>
</dbReference>
<evidence type="ECO:0000259" key="6">
    <source>
        <dbReference type="Pfam" id="PF00082"/>
    </source>
</evidence>
<dbReference type="InterPro" id="IPR050131">
    <property type="entry name" value="Peptidase_S8_subtilisin-like"/>
</dbReference>
<feature type="domain" description="Peptidase S8/S53" evidence="6">
    <location>
        <begin position="1"/>
        <end position="111"/>
    </location>
</feature>
<keyword evidence="4" id="KW-0720">Serine protease</keyword>
<protein>
    <submittedName>
        <fullName evidence="7">Rrt12p</fullName>
    </submittedName>
</protein>
<dbReference type="GO" id="GO:0006508">
    <property type="term" value="P:proteolysis"/>
    <property type="evidence" value="ECO:0007669"/>
    <property type="project" value="UniProtKB-KW"/>
</dbReference>
<evidence type="ECO:0000256" key="3">
    <source>
        <dbReference type="ARBA" id="ARBA00022801"/>
    </source>
</evidence>
<keyword evidence="2" id="KW-0645">Protease</keyword>
<dbReference type="Gene3D" id="3.40.50.200">
    <property type="entry name" value="Peptidase S8/S53 domain"/>
    <property type="match status" value="1"/>
</dbReference>
<dbReference type="PROSITE" id="PS51892">
    <property type="entry name" value="SUBTILASE"/>
    <property type="match status" value="1"/>
</dbReference>
<dbReference type="GO" id="GO:0004252">
    <property type="term" value="F:serine-type endopeptidase activity"/>
    <property type="evidence" value="ECO:0007669"/>
    <property type="project" value="InterPro"/>
</dbReference>
<dbReference type="Pfam" id="PF00082">
    <property type="entry name" value="Peptidase_S8"/>
    <property type="match status" value="1"/>
</dbReference>
<comment type="similarity">
    <text evidence="1 5">Belongs to the peptidase S8 family.</text>
</comment>
<dbReference type="InterPro" id="IPR000209">
    <property type="entry name" value="Peptidase_S8/S53_dom"/>
</dbReference>
<dbReference type="InterPro" id="IPR023828">
    <property type="entry name" value="Peptidase_S8_Ser-AS"/>
</dbReference>
<dbReference type="SUPFAM" id="SSF52743">
    <property type="entry name" value="Subtilisin-like"/>
    <property type="match status" value="1"/>
</dbReference>
<comment type="caution">
    <text evidence="5">Lacks conserved residue(s) required for the propagation of feature annotation.</text>
</comment>
<dbReference type="OrthoDB" id="206201at2759"/>
<gene>
    <name evidence="7" type="primary">RRT12</name>
    <name evidence="7" type="ORF">AWJ20_3854</name>
</gene>
<evidence type="ECO:0000256" key="2">
    <source>
        <dbReference type="ARBA" id="ARBA00022670"/>
    </source>
</evidence>
<organism evidence="7 8">
    <name type="scientific">Sugiyamaella lignohabitans</name>
    <dbReference type="NCBI Taxonomy" id="796027"/>
    <lineage>
        <taxon>Eukaryota</taxon>
        <taxon>Fungi</taxon>
        <taxon>Dikarya</taxon>
        <taxon>Ascomycota</taxon>
        <taxon>Saccharomycotina</taxon>
        <taxon>Dipodascomycetes</taxon>
        <taxon>Dipodascales</taxon>
        <taxon>Trichomonascaceae</taxon>
        <taxon>Sugiyamaella</taxon>
    </lineage>
</organism>
<evidence type="ECO:0000256" key="1">
    <source>
        <dbReference type="ARBA" id="ARBA00011073"/>
    </source>
</evidence>
<name>A0A161HIN7_9ASCO</name>
<dbReference type="Proteomes" id="UP000189580">
    <property type="component" value="Chromosome c"/>
</dbReference>
<keyword evidence="3" id="KW-0378">Hydrolase</keyword>
<evidence type="ECO:0000256" key="5">
    <source>
        <dbReference type="PROSITE-ProRule" id="PRU01240"/>
    </source>
</evidence>
<dbReference type="PANTHER" id="PTHR43806">
    <property type="entry name" value="PEPTIDASE S8"/>
    <property type="match status" value="1"/>
</dbReference>
<dbReference type="EMBL" id="CP014500">
    <property type="protein sequence ID" value="ANB11058.1"/>
    <property type="molecule type" value="Genomic_DNA"/>
</dbReference>
<evidence type="ECO:0000256" key="4">
    <source>
        <dbReference type="ARBA" id="ARBA00022825"/>
    </source>
</evidence>